<dbReference type="EMBL" id="BSSV01000007">
    <property type="protein sequence ID" value="GLX86687.1"/>
    <property type="molecule type" value="Genomic_DNA"/>
</dbReference>
<evidence type="ECO:0000313" key="3">
    <source>
        <dbReference type="Proteomes" id="UP001157134"/>
    </source>
</evidence>
<dbReference type="Pfam" id="PF00300">
    <property type="entry name" value="His_Phos_1"/>
    <property type="match status" value="1"/>
</dbReference>
<dbReference type="PANTHER" id="PTHR20935">
    <property type="entry name" value="PHOSPHOGLYCERATE MUTASE-RELATED"/>
    <property type="match status" value="1"/>
</dbReference>
<reference evidence="2 3" key="1">
    <citation type="submission" date="2023-03" db="EMBL/GenBank/DDBJ databases">
        <title>Thalassotalea loyana LMG 22536T draft genome sequence.</title>
        <authorList>
            <person name="Sawabe T."/>
        </authorList>
    </citation>
    <scope>NUCLEOTIDE SEQUENCE [LARGE SCALE GENOMIC DNA]</scope>
    <source>
        <strain evidence="2 3">LMG 22536</strain>
    </source>
</reference>
<dbReference type="InterPro" id="IPR013078">
    <property type="entry name" value="His_Pase_superF_clade-1"/>
</dbReference>
<name>A0ABQ6HIP9_9GAMM</name>
<accession>A0ABQ6HIP9</accession>
<dbReference type="Gene3D" id="3.40.50.1240">
    <property type="entry name" value="Phosphoglycerate mutase-like"/>
    <property type="match status" value="1"/>
</dbReference>
<organism evidence="2 3">
    <name type="scientific">Thalassotalea loyana</name>
    <dbReference type="NCBI Taxonomy" id="280483"/>
    <lineage>
        <taxon>Bacteria</taxon>
        <taxon>Pseudomonadati</taxon>
        <taxon>Pseudomonadota</taxon>
        <taxon>Gammaproteobacteria</taxon>
        <taxon>Alteromonadales</taxon>
        <taxon>Colwelliaceae</taxon>
        <taxon>Thalassotalea</taxon>
    </lineage>
</organism>
<dbReference type="CDD" id="cd07067">
    <property type="entry name" value="HP_PGM_like"/>
    <property type="match status" value="1"/>
</dbReference>
<proteinExistence type="predicted"/>
<dbReference type="RefSeq" id="WP_284299961.1">
    <property type="nucleotide sequence ID" value="NZ_BSSV01000007.1"/>
</dbReference>
<gene>
    <name evidence="2" type="primary">sixA_2</name>
    <name evidence="2" type="ORF">tloyanaT_29400</name>
</gene>
<dbReference type="InterPro" id="IPR004449">
    <property type="entry name" value="SixA"/>
</dbReference>
<dbReference type="InterPro" id="IPR029033">
    <property type="entry name" value="His_PPase_superfam"/>
</dbReference>
<evidence type="ECO:0000256" key="1">
    <source>
        <dbReference type="ARBA" id="ARBA00022801"/>
    </source>
</evidence>
<dbReference type="SUPFAM" id="SSF53254">
    <property type="entry name" value="Phosphoglycerate mutase-like"/>
    <property type="match status" value="1"/>
</dbReference>
<dbReference type="Proteomes" id="UP001157134">
    <property type="component" value="Unassembled WGS sequence"/>
</dbReference>
<comment type="caution">
    <text evidence="2">The sequence shown here is derived from an EMBL/GenBank/DDBJ whole genome shotgun (WGS) entry which is preliminary data.</text>
</comment>
<dbReference type="NCBIfam" id="TIGR00249">
    <property type="entry name" value="sixA"/>
    <property type="match status" value="1"/>
</dbReference>
<dbReference type="InterPro" id="IPR051021">
    <property type="entry name" value="Mito_Ser/Thr_phosphatase"/>
</dbReference>
<protein>
    <submittedName>
        <fullName evidence="2">Phosphohistidine phosphatase SixA</fullName>
    </submittedName>
</protein>
<evidence type="ECO:0000313" key="2">
    <source>
        <dbReference type="EMBL" id="GLX86687.1"/>
    </source>
</evidence>
<sequence length="158" mass="17467">MQILIMRHGHAEPFGQSDAMRELSRQGQIEAEKMAEFLRSQEQIFDVIYQSPYVRAQQTADIVAKTLGQESKLQTLDLITPLGDAKDVHDYIDGILAERALDNILFVCHMPIVSYLVETLTAGVNSPIFQTAAIAQIEYNPSSCSGELIAMNAPLSIS</sequence>
<keyword evidence="3" id="KW-1185">Reference proteome</keyword>
<keyword evidence="1" id="KW-0378">Hydrolase</keyword>